<dbReference type="PANTHER" id="PTHR18952:SF227">
    <property type="entry name" value="CARBONIC ANHYDRASE 13-RELATED"/>
    <property type="match status" value="1"/>
</dbReference>
<dbReference type="PANTHER" id="PTHR18952">
    <property type="entry name" value="CARBONIC ANHYDRASE"/>
    <property type="match status" value="1"/>
</dbReference>
<sequence length="303" mass="34715">MINISASEFMIICSSVLLVFLLLTEVLDWTQLFPWIENECNFPPFTFGYTDRNGPHMWKLLYPDSNGSNQSPINIATRLVVVVQPSEPLRWNGYDKGPLSMTIANNENNVIVSTVWGNLNRPYIEGGCLTNIYDLCSMMFHWGQSNDEGSEHTLDYVRYPMELQVWHIKRGFNSLLEAIAAKESDGILIVSFFFQITNADNPYLDHIVRNLRRIVKPGTKVHVPPFPLLWIFPHFETDYYTYNGSLTQPPCSEIVTWILQPEPIAISSSQIAQFRQICSPDGPIPLNCRPVQPVNDRSVYFYS</sequence>
<organism evidence="3 4">
    <name type="scientific">Bombus vosnesenskii</name>
    <dbReference type="NCBI Taxonomy" id="207650"/>
    <lineage>
        <taxon>Eukaryota</taxon>
        <taxon>Metazoa</taxon>
        <taxon>Ecdysozoa</taxon>
        <taxon>Arthropoda</taxon>
        <taxon>Hexapoda</taxon>
        <taxon>Insecta</taxon>
        <taxon>Pterygota</taxon>
        <taxon>Neoptera</taxon>
        <taxon>Endopterygota</taxon>
        <taxon>Hymenoptera</taxon>
        <taxon>Apocrita</taxon>
        <taxon>Aculeata</taxon>
        <taxon>Apoidea</taxon>
        <taxon>Anthophila</taxon>
        <taxon>Apidae</taxon>
        <taxon>Bombus</taxon>
        <taxon>Pyrobombus</taxon>
    </lineage>
</organism>
<dbReference type="KEGG" id="bvk:117230457"/>
<dbReference type="SUPFAM" id="SSF51069">
    <property type="entry name" value="Carbonic anhydrase"/>
    <property type="match status" value="1"/>
</dbReference>
<dbReference type="InterPro" id="IPR023561">
    <property type="entry name" value="Carbonic_anhydrase_a-class"/>
</dbReference>
<name>A0A6J3JUE4_9HYME</name>
<evidence type="ECO:0000313" key="3">
    <source>
        <dbReference type="Proteomes" id="UP000504631"/>
    </source>
</evidence>
<dbReference type="SMART" id="SM01057">
    <property type="entry name" value="Carb_anhydrase"/>
    <property type="match status" value="1"/>
</dbReference>
<evidence type="ECO:0000256" key="1">
    <source>
        <dbReference type="ARBA" id="ARBA00010718"/>
    </source>
</evidence>
<proteinExistence type="inferred from homology"/>
<dbReference type="RefSeq" id="XP_033343829.1">
    <property type="nucleotide sequence ID" value="XM_033487938.1"/>
</dbReference>
<dbReference type="InterPro" id="IPR036398">
    <property type="entry name" value="CA_dom_sf"/>
</dbReference>
<gene>
    <name evidence="4" type="primary">LOC117230457</name>
</gene>
<evidence type="ECO:0000313" key="4">
    <source>
        <dbReference type="RefSeq" id="XP_033343829.1"/>
    </source>
</evidence>
<dbReference type="InterPro" id="IPR001148">
    <property type="entry name" value="CA_dom"/>
</dbReference>
<reference evidence="4" key="1">
    <citation type="submission" date="2025-08" db="UniProtKB">
        <authorList>
            <consortium name="RefSeq"/>
        </authorList>
    </citation>
    <scope>IDENTIFICATION</scope>
    <source>
        <tissue evidence="4">Muscle</tissue>
    </source>
</reference>
<dbReference type="PROSITE" id="PS51144">
    <property type="entry name" value="ALPHA_CA_2"/>
    <property type="match status" value="1"/>
</dbReference>
<protein>
    <submittedName>
        <fullName evidence="4">Carbonic anhydrase 1-like</fullName>
    </submittedName>
</protein>
<dbReference type="GO" id="GO:0005737">
    <property type="term" value="C:cytoplasm"/>
    <property type="evidence" value="ECO:0007669"/>
    <property type="project" value="TreeGrafter"/>
</dbReference>
<dbReference type="Gene3D" id="3.10.200.10">
    <property type="entry name" value="Alpha carbonic anhydrase"/>
    <property type="match status" value="1"/>
</dbReference>
<dbReference type="Pfam" id="PF00194">
    <property type="entry name" value="Carb_anhydrase"/>
    <property type="match status" value="1"/>
</dbReference>
<keyword evidence="3" id="KW-1185">Reference proteome</keyword>
<dbReference type="GeneID" id="117230457"/>
<dbReference type="Proteomes" id="UP000504631">
    <property type="component" value="Unplaced"/>
</dbReference>
<dbReference type="CDD" id="cd00326">
    <property type="entry name" value="alpha_CA"/>
    <property type="match status" value="1"/>
</dbReference>
<accession>A0A6J3JUE4</accession>
<dbReference type="GO" id="GO:0008270">
    <property type="term" value="F:zinc ion binding"/>
    <property type="evidence" value="ECO:0007669"/>
    <property type="project" value="InterPro"/>
</dbReference>
<evidence type="ECO:0000259" key="2">
    <source>
        <dbReference type="PROSITE" id="PS51144"/>
    </source>
</evidence>
<comment type="similarity">
    <text evidence="1">Belongs to the alpha-carbonic anhydrase family.</text>
</comment>
<feature type="domain" description="Alpha-carbonic anhydrase" evidence="2">
    <location>
        <begin position="45"/>
        <end position="303"/>
    </location>
</feature>
<dbReference type="AlphaFoldDB" id="A0A6J3JUE4"/>
<dbReference type="GO" id="GO:0004089">
    <property type="term" value="F:carbonate dehydratase activity"/>
    <property type="evidence" value="ECO:0007669"/>
    <property type="project" value="InterPro"/>
</dbReference>